<dbReference type="EMBL" id="MJEH01000025">
    <property type="protein sequence ID" value="OEH92559.1"/>
    <property type="molecule type" value="Genomic_DNA"/>
</dbReference>
<evidence type="ECO:0000313" key="2">
    <source>
        <dbReference type="Proteomes" id="UP000095209"/>
    </source>
</evidence>
<name>A0A1E5LER0_9BACI</name>
<accession>A0A1E5LER0</accession>
<dbReference type="Proteomes" id="UP000095209">
    <property type="component" value="Unassembled WGS sequence"/>
</dbReference>
<proteinExistence type="predicted"/>
<sequence>MLLDYALEGGYQLGLFGNFEKKTGVKMDKVFQLANSLQNANLQDEKTLRHVIKEVSTLANKPVSKETEEKIVQTILSGNGPKDLSEITKMMGDNKK</sequence>
<keyword evidence="2" id="KW-1185">Reference proteome</keyword>
<protein>
    <submittedName>
        <fullName evidence="1">Stage VI sporulation protein F</fullName>
    </submittedName>
</protein>
<dbReference type="STRING" id="1305675.BFG57_15210"/>
<dbReference type="OrthoDB" id="2474248at2"/>
<reference evidence="1 2" key="1">
    <citation type="submission" date="2016-08" db="EMBL/GenBank/DDBJ databases">
        <title>Genome of Bacillus solimangrovi GH2-4.</title>
        <authorList>
            <person name="Lim S."/>
            <person name="Kim B.-C."/>
        </authorList>
    </citation>
    <scope>NUCLEOTIDE SEQUENCE [LARGE SCALE GENOMIC DNA]</scope>
    <source>
        <strain evidence="1 2">GH2-4</strain>
    </source>
</reference>
<evidence type="ECO:0000313" key="1">
    <source>
        <dbReference type="EMBL" id="OEH92559.1"/>
    </source>
</evidence>
<gene>
    <name evidence="1" type="ORF">BFG57_15210</name>
</gene>
<dbReference type="AlphaFoldDB" id="A0A1E5LER0"/>
<dbReference type="Pfam" id="PF14069">
    <property type="entry name" value="SpoVIF"/>
    <property type="match status" value="1"/>
</dbReference>
<organism evidence="1 2">
    <name type="scientific">Bacillus solimangrovi</name>
    <dbReference type="NCBI Taxonomy" id="1305675"/>
    <lineage>
        <taxon>Bacteria</taxon>
        <taxon>Bacillati</taxon>
        <taxon>Bacillota</taxon>
        <taxon>Bacilli</taxon>
        <taxon>Bacillales</taxon>
        <taxon>Bacillaceae</taxon>
        <taxon>Bacillus</taxon>
    </lineage>
</organism>
<dbReference type="InterPro" id="IPR025942">
    <property type="entry name" value="SpoVIF"/>
</dbReference>
<comment type="caution">
    <text evidence="1">The sequence shown here is derived from an EMBL/GenBank/DDBJ whole genome shotgun (WGS) entry which is preliminary data.</text>
</comment>